<dbReference type="PROSITE" id="PS51898">
    <property type="entry name" value="TYR_RECOMBINASE"/>
    <property type="match status" value="1"/>
</dbReference>
<dbReference type="EMBL" id="FOGU01000002">
    <property type="protein sequence ID" value="SER75676.1"/>
    <property type="molecule type" value="Genomic_DNA"/>
</dbReference>
<dbReference type="STRING" id="641238.SAMN04490244_102438"/>
<dbReference type="SUPFAM" id="SSF56349">
    <property type="entry name" value="DNA breaking-rejoining enzymes"/>
    <property type="match status" value="1"/>
</dbReference>
<evidence type="ECO:0000256" key="2">
    <source>
        <dbReference type="ARBA" id="ARBA00022908"/>
    </source>
</evidence>
<dbReference type="RefSeq" id="WP_092689404.1">
    <property type="nucleotide sequence ID" value="NZ_FOGU01000002.1"/>
</dbReference>
<name>A0A1H9RSI2_9RHOB</name>
<gene>
    <name evidence="6" type="ORF">SAMN04490244_102438</name>
</gene>
<sequence>MLETKTAAFTFVKQGIYYFSRRVPNDLRHHYTTSRVMFSLRTKSVAVAASRATRAAQKLDEHWYHLRIQEVDLPGRHLLRSTFGQGAASAAESVQHAEDAVTLSEAVSIYLRLKGKNRPDTFHRAAERSCGYVIDACGNKDITAYKRADANALRDALVARGLAGSSITRVIGTVRSVMNFAASEIGISLQNPFSGVYYDRRAGVADRQPLPLDVIRTLQTKCRSRDDEARWLIALVSDTGMRLAEAAGLLIDDIKLDATIPHVVLEQHPWRRLKTDGSRRLVPLVGSSLWAAQRIVEESRSDRFAFPRYNRGETTNANSASAALNKWVKGDVPNGCTMHSFRHSMRDRLRAVECPSDIVDQIGGWQTEGVGHGYGNGYPLQVLAKWLEAAT</sequence>
<evidence type="ECO:0000256" key="4">
    <source>
        <dbReference type="ARBA" id="ARBA00023172"/>
    </source>
</evidence>
<protein>
    <submittedName>
        <fullName evidence="6">Phage integrase family protein</fullName>
    </submittedName>
</protein>
<dbReference type="InterPro" id="IPR013762">
    <property type="entry name" value="Integrase-like_cat_sf"/>
</dbReference>
<keyword evidence="4" id="KW-0233">DNA recombination</keyword>
<dbReference type="PANTHER" id="PTHR30629">
    <property type="entry name" value="PROPHAGE INTEGRASE"/>
    <property type="match status" value="1"/>
</dbReference>
<evidence type="ECO:0000259" key="5">
    <source>
        <dbReference type="PROSITE" id="PS51898"/>
    </source>
</evidence>
<dbReference type="PANTHER" id="PTHR30629:SF2">
    <property type="entry name" value="PROPHAGE INTEGRASE INTS-RELATED"/>
    <property type="match status" value="1"/>
</dbReference>
<dbReference type="Pfam" id="PF00589">
    <property type="entry name" value="Phage_integrase"/>
    <property type="match status" value="1"/>
</dbReference>
<evidence type="ECO:0000256" key="1">
    <source>
        <dbReference type="ARBA" id="ARBA00008857"/>
    </source>
</evidence>
<evidence type="ECO:0000256" key="3">
    <source>
        <dbReference type="ARBA" id="ARBA00023125"/>
    </source>
</evidence>
<feature type="domain" description="Tyr recombinase" evidence="5">
    <location>
        <begin position="207"/>
        <end position="391"/>
    </location>
</feature>
<dbReference type="Gene3D" id="1.10.443.10">
    <property type="entry name" value="Intergrase catalytic core"/>
    <property type="match status" value="1"/>
</dbReference>
<keyword evidence="3" id="KW-0238">DNA-binding</keyword>
<dbReference type="GO" id="GO:0006310">
    <property type="term" value="P:DNA recombination"/>
    <property type="evidence" value="ECO:0007669"/>
    <property type="project" value="UniProtKB-KW"/>
</dbReference>
<dbReference type="GO" id="GO:0015074">
    <property type="term" value="P:DNA integration"/>
    <property type="evidence" value="ECO:0007669"/>
    <property type="project" value="UniProtKB-KW"/>
</dbReference>
<dbReference type="Proteomes" id="UP000198885">
    <property type="component" value="Unassembled WGS sequence"/>
</dbReference>
<keyword evidence="7" id="KW-1185">Reference proteome</keyword>
<accession>A0A1H9RSI2</accession>
<organism evidence="6 7">
    <name type="scientific">Tranquillimonas rosea</name>
    <dbReference type="NCBI Taxonomy" id="641238"/>
    <lineage>
        <taxon>Bacteria</taxon>
        <taxon>Pseudomonadati</taxon>
        <taxon>Pseudomonadota</taxon>
        <taxon>Alphaproteobacteria</taxon>
        <taxon>Rhodobacterales</taxon>
        <taxon>Roseobacteraceae</taxon>
        <taxon>Tranquillimonas</taxon>
    </lineage>
</organism>
<evidence type="ECO:0000313" key="6">
    <source>
        <dbReference type="EMBL" id="SER75676.1"/>
    </source>
</evidence>
<reference evidence="6 7" key="1">
    <citation type="submission" date="2016-10" db="EMBL/GenBank/DDBJ databases">
        <authorList>
            <person name="de Groot N.N."/>
        </authorList>
    </citation>
    <scope>NUCLEOTIDE SEQUENCE [LARGE SCALE GENOMIC DNA]</scope>
    <source>
        <strain evidence="6 7">DSM 23042</strain>
    </source>
</reference>
<dbReference type="InterPro" id="IPR050808">
    <property type="entry name" value="Phage_Integrase"/>
</dbReference>
<dbReference type="InterPro" id="IPR046668">
    <property type="entry name" value="DUF6538"/>
</dbReference>
<comment type="similarity">
    <text evidence="1">Belongs to the 'phage' integrase family.</text>
</comment>
<keyword evidence="2" id="KW-0229">DNA integration</keyword>
<dbReference type="InterPro" id="IPR011010">
    <property type="entry name" value="DNA_brk_join_enz"/>
</dbReference>
<dbReference type="GO" id="GO:0003677">
    <property type="term" value="F:DNA binding"/>
    <property type="evidence" value="ECO:0007669"/>
    <property type="project" value="UniProtKB-KW"/>
</dbReference>
<dbReference type="Pfam" id="PF20172">
    <property type="entry name" value="DUF6538"/>
    <property type="match status" value="1"/>
</dbReference>
<dbReference type="AlphaFoldDB" id="A0A1H9RSI2"/>
<evidence type="ECO:0000313" key="7">
    <source>
        <dbReference type="Proteomes" id="UP000198885"/>
    </source>
</evidence>
<dbReference type="Gene3D" id="1.10.150.130">
    <property type="match status" value="1"/>
</dbReference>
<dbReference type="InterPro" id="IPR002104">
    <property type="entry name" value="Integrase_catalytic"/>
</dbReference>
<proteinExistence type="inferred from homology"/>
<dbReference type="InterPro" id="IPR010998">
    <property type="entry name" value="Integrase_recombinase_N"/>
</dbReference>
<dbReference type="OrthoDB" id="7222937at2"/>